<dbReference type="AlphaFoldDB" id="A0A392TZU1"/>
<feature type="non-terminal residue" evidence="1">
    <location>
        <position position="63"/>
    </location>
</feature>
<organism evidence="1 2">
    <name type="scientific">Trifolium medium</name>
    <dbReference type="NCBI Taxonomy" id="97028"/>
    <lineage>
        <taxon>Eukaryota</taxon>
        <taxon>Viridiplantae</taxon>
        <taxon>Streptophyta</taxon>
        <taxon>Embryophyta</taxon>
        <taxon>Tracheophyta</taxon>
        <taxon>Spermatophyta</taxon>
        <taxon>Magnoliopsida</taxon>
        <taxon>eudicotyledons</taxon>
        <taxon>Gunneridae</taxon>
        <taxon>Pentapetalae</taxon>
        <taxon>rosids</taxon>
        <taxon>fabids</taxon>
        <taxon>Fabales</taxon>
        <taxon>Fabaceae</taxon>
        <taxon>Papilionoideae</taxon>
        <taxon>50 kb inversion clade</taxon>
        <taxon>NPAAA clade</taxon>
        <taxon>Hologalegina</taxon>
        <taxon>IRL clade</taxon>
        <taxon>Trifolieae</taxon>
        <taxon>Trifolium</taxon>
    </lineage>
</organism>
<reference evidence="1 2" key="1">
    <citation type="journal article" date="2018" name="Front. Plant Sci.">
        <title>Red Clover (Trifolium pratense) and Zigzag Clover (T. medium) - A Picture of Genomic Similarities and Differences.</title>
        <authorList>
            <person name="Dluhosova J."/>
            <person name="Istvanek J."/>
            <person name="Nedelnik J."/>
            <person name="Repkova J."/>
        </authorList>
    </citation>
    <scope>NUCLEOTIDE SEQUENCE [LARGE SCALE GENOMIC DNA]</scope>
    <source>
        <strain evidence="2">cv. 10/8</strain>
        <tissue evidence="1">Leaf</tissue>
    </source>
</reference>
<comment type="caution">
    <text evidence="1">The sequence shown here is derived from an EMBL/GenBank/DDBJ whole genome shotgun (WGS) entry which is preliminary data.</text>
</comment>
<evidence type="ECO:0000313" key="2">
    <source>
        <dbReference type="Proteomes" id="UP000265520"/>
    </source>
</evidence>
<accession>A0A392TZU1</accession>
<sequence>MPREEDGDLQGDLRMPNEFFRIIHSSRNLRSHEMICSPNSVAFIRVRLPLPPIGRLDLQGDVK</sequence>
<dbReference type="EMBL" id="LXQA010697964">
    <property type="protein sequence ID" value="MCI66569.1"/>
    <property type="molecule type" value="Genomic_DNA"/>
</dbReference>
<name>A0A392TZU1_9FABA</name>
<dbReference type="Proteomes" id="UP000265520">
    <property type="component" value="Unassembled WGS sequence"/>
</dbReference>
<evidence type="ECO:0000313" key="1">
    <source>
        <dbReference type="EMBL" id="MCI66569.1"/>
    </source>
</evidence>
<protein>
    <submittedName>
        <fullName evidence="1">Uncharacterized protein</fullName>
    </submittedName>
</protein>
<keyword evidence="2" id="KW-1185">Reference proteome</keyword>
<proteinExistence type="predicted"/>